<dbReference type="InterPro" id="IPR051212">
    <property type="entry name" value="Type-I_RE_S_subunit"/>
</dbReference>
<feature type="domain" description="Type I restriction modification DNA specificity" evidence="4">
    <location>
        <begin position="122"/>
        <end position="302"/>
    </location>
</feature>
<dbReference type="Gene3D" id="3.90.220.20">
    <property type="entry name" value="DNA methylase specificity domains"/>
    <property type="match status" value="2"/>
</dbReference>
<evidence type="ECO:0000256" key="1">
    <source>
        <dbReference type="ARBA" id="ARBA00010923"/>
    </source>
</evidence>
<keyword evidence="5" id="KW-0378">Hydrolase</keyword>
<keyword evidence="3" id="KW-0238">DNA-binding</keyword>
<evidence type="ECO:0000259" key="4">
    <source>
        <dbReference type="Pfam" id="PF01420"/>
    </source>
</evidence>
<keyword evidence="2" id="KW-0680">Restriction system</keyword>
<dbReference type="PANTHER" id="PTHR43140:SF1">
    <property type="entry name" value="TYPE I RESTRICTION ENZYME ECOKI SPECIFICITY SUBUNIT"/>
    <property type="match status" value="1"/>
</dbReference>
<evidence type="ECO:0000313" key="5">
    <source>
        <dbReference type="EMBL" id="GGO77584.1"/>
    </source>
</evidence>
<gene>
    <name evidence="5" type="ORF">GCM10011348_07470</name>
</gene>
<dbReference type="GO" id="GO:0003677">
    <property type="term" value="F:DNA binding"/>
    <property type="evidence" value="ECO:0007669"/>
    <property type="project" value="UniProtKB-KW"/>
</dbReference>
<protein>
    <submittedName>
        <fullName evidence="5">Type I restriction endonuclease EcoAI subunit S</fullName>
    </submittedName>
</protein>
<proteinExistence type="inferred from homology"/>
<dbReference type="Proteomes" id="UP000599578">
    <property type="component" value="Unassembled WGS sequence"/>
</dbReference>
<accession>A0A917Z7R4</accession>
<dbReference type="CDD" id="cd17249">
    <property type="entry name" value="RMtype1_S_EcoR124I-TRD2-CR2_like"/>
    <property type="match status" value="1"/>
</dbReference>
<sequence length="605" mass="67559">MSAQRIETKTARDGGNADVAGALVGNMDLWTSAITHKSSAGRGAGSGKSGKLELTGIKKLRELILELAVRGKLLPQDPTDEPASELLKRIEAEKVRLVKEGKIKKPKKLPEILEDKSPCQLPEGWALVTLSHLGIFSGGKTPSKLKEKYWNGDIPWVTPKDMKVSDIFDSEDHVTDQAVDDGLELYPENTLLFVVRSGILRRLFPVALTKVKCTVNQDLKALRPYQPDLSLYIRLVMAGFEKFILEILTKTGTTVESLKFDEFSKQVFPIPPLAEQQRIVEKVDELMALCDHLEQQTSNQISAHETLVDALLDTLVQAKDAAELADNWSRLATHFDTLFTTEHSIERLKQTILQLAVMGRLVPQDPNDGSASELLKEIEVEKVRLVKEGKIKRYKKLPSVADDEKSFDLPSKWVWSRLSEVIDVRDGTHDSPKDAAGDNTYPLVTSKNFCEGNIDFSSARRISELDHIEICRRSKVEVDDILFSMIGGNIGNQVMVKDDRPFSIKNVALFKYFSKTLTYPRFIKLYTEDLATKLQDQASGGAQPFVSLGALRKLVIGLPPLAEQYRIVTKVDELMALCDQLKERLNQANETRCHLAEAVVEQAVG</sequence>
<dbReference type="PANTHER" id="PTHR43140">
    <property type="entry name" value="TYPE-1 RESTRICTION ENZYME ECOKI SPECIFICITY PROTEIN"/>
    <property type="match status" value="1"/>
</dbReference>
<dbReference type="AlphaFoldDB" id="A0A917Z7R4"/>
<keyword evidence="5" id="KW-0255">Endonuclease</keyword>
<dbReference type="RefSeq" id="WP_188858457.1">
    <property type="nucleotide sequence ID" value="NZ_BMLT01000002.1"/>
</dbReference>
<comment type="similarity">
    <text evidence="1">Belongs to the type-I restriction system S methylase family.</text>
</comment>
<organism evidence="5 6">
    <name type="scientific">Marinobacterium nitratireducens</name>
    <dbReference type="NCBI Taxonomy" id="518897"/>
    <lineage>
        <taxon>Bacteria</taxon>
        <taxon>Pseudomonadati</taxon>
        <taxon>Pseudomonadota</taxon>
        <taxon>Gammaproteobacteria</taxon>
        <taxon>Oceanospirillales</taxon>
        <taxon>Oceanospirillaceae</taxon>
        <taxon>Marinobacterium</taxon>
    </lineage>
</organism>
<dbReference type="InterPro" id="IPR044946">
    <property type="entry name" value="Restrct_endonuc_typeI_TRD_sf"/>
</dbReference>
<evidence type="ECO:0000256" key="3">
    <source>
        <dbReference type="ARBA" id="ARBA00023125"/>
    </source>
</evidence>
<evidence type="ECO:0000256" key="2">
    <source>
        <dbReference type="ARBA" id="ARBA00022747"/>
    </source>
</evidence>
<keyword evidence="6" id="KW-1185">Reference proteome</keyword>
<name>A0A917Z7R4_9GAMM</name>
<feature type="domain" description="Type I restriction modification DNA specificity" evidence="4">
    <location>
        <begin position="410"/>
        <end position="587"/>
    </location>
</feature>
<dbReference type="GO" id="GO:0009307">
    <property type="term" value="P:DNA restriction-modification system"/>
    <property type="evidence" value="ECO:0007669"/>
    <property type="project" value="UniProtKB-KW"/>
</dbReference>
<dbReference type="Pfam" id="PF01420">
    <property type="entry name" value="Methylase_S"/>
    <property type="match status" value="2"/>
</dbReference>
<dbReference type="EMBL" id="BMLT01000002">
    <property type="protein sequence ID" value="GGO77584.1"/>
    <property type="molecule type" value="Genomic_DNA"/>
</dbReference>
<evidence type="ECO:0000313" key="6">
    <source>
        <dbReference type="Proteomes" id="UP000599578"/>
    </source>
</evidence>
<comment type="caution">
    <text evidence="5">The sequence shown here is derived from an EMBL/GenBank/DDBJ whole genome shotgun (WGS) entry which is preliminary data.</text>
</comment>
<dbReference type="CDD" id="cd17246">
    <property type="entry name" value="RMtype1_S_SonII-TRD2-CR2_like"/>
    <property type="match status" value="1"/>
</dbReference>
<dbReference type="GO" id="GO:0004519">
    <property type="term" value="F:endonuclease activity"/>
    <property type="evidence" value="ECO:0007669"/>
    <property type="project" value="UniProtKB-KW"/>
</dbReference>
<dbReference type="InterPro" id="IPR000055">
    <property type="entry name" value="Restrct_endonuc_typeI_TRD"/>
</dbReference>
<reference evidence="5 6" key="1">
    <citation type="journal article" date="2014" name="Int. J. Syst. Evol. Microbiol.">
        <title>Complete genome sequence of Corynebacterium casei LMG S-19264T (=DSM 44701T), isolated from a smear-ripened cheese.</title>
        <authorList>
            <consortium name="US DOE Joint Genome Institute (JGI-PGF)"/>
            <person name="Walter F."/>
            <person name="Albersmeier A."/>
            <person name="Kalinowski J."/>
            <person name="Ruckert C."/>
        </authorList>
    </citation>
    <scope>NUCLEOTIDE SEQUENCE [LARGE SCALE GENOMIC DNA]</scope>
    <source>
        <strain evidence="5 6">CGMCC 1.7286</strain>
    </source>
</reference>
<keyword evidence="5" id="KW-0540">Nuclease</keyword>
<dbReference type="SUPFAM" id="SSF116734">
    <property type="entry name" value="DNA methylase specificity domain"/>
    <property type="match status" value="2"/>
</dbReference>